<dbReference type="SUPFAM" id="SSF53335">
    <property type="entry name" value="S-adenosyl-L-methionine-dependent methyltransferases"/>
    <property type="match status" value="1"/>
</dbReference>
<keyword evidence="8" id="KW-0614">Plasmid</keyword>
<dbReference type="GO" id="GO:0032259">
    <property type="term" value="P:methylation"/>
    <property type="evidence" value="ECO:0007669"/>
    <property type="project" value="UniProtKB-KW"/>
</dbReference>
<feature type="domain" description="DNA methylase N-4/N-6" evidence="7">
    <location>
        <begin position="487"/>
        <end position="818"/>
    </location>
</feature>
<evidence type="ECO:0000256" key="3">
    <source>
        <dbReference type="ARBA" id="ARBA00022603"/>
    </source>
</evidence>
<dbReference type="GO" id="GO:0003677">
    <property type="term" value="F:DNA binding"/>
    <property type="evidence" value="ECO:0007669"/>
    <property type="project" value="InterPro"/>
</dbReference>
<dbReference type="PROSITE" id="PS00092">
    <property type="entry name" value="N6_MTASE"/>
    <property type="match status" value="1"/>
</dbReference>
<dbReference type="AlphaFoldDB" id="A0A7D5G3T5"/>
<dbReference type="GO" id="GO:0009007">
    <property type="term" value="F:site-specific DNA-methyltransferase (adenine-specific) activity"/>
    <property type="evidence" value="ECO:0007669"/>
    <property type="project" value="UniProtKB-EC"/>
</dbReference>
<dbReference type="InterPro" id="IPR002941">
    <property type="entry name" value="DNA_methylase_N4/N6"/>
</dbReference>
<reference evidence="8" key="1">
    <citation type="submission" date="2019-12" db="EMBL/GenBank/DDBJ databases">
        <authorList>
            <person name="Zhou D."/>
        </authorList>
    </citation>
    <scope>NUCLEOTIDE SEQUENCE</scope>
    <source>
        <strain evidence="8">N1863</strain>
        <plasmid evidence="8">pN1863-FIIK</plasmid>
    </source>
</reference>
<keyword evidence="4 8" id="KW-0808">Transferase</keyword>
<evidence type="ECO:0000256" key="4">
    <source>
        <dbReference type="ARBA" id="ARBA00022679"/>
    </source>
</evidence>
<proteinExistence type="inferred from homology"/>
<dbReference type="EMBL" id="MN821368">
    <property type="protein sequence ID" value="QLG01128.1"/>
    <property type="molecule type" value="Genomic_DNA"/>
</dbReference>
<dbReference type="PRINTS" id="PR00506">
    <property type="entry name" value="D21N6MTFRASE"/>
</dbReference>
<geneLocation type="plasmid" evidence="8">
    <name>pN1863-FIIK</name>
</geneLocation>
<evidence type="ECO:0000256" key="5">
    <source>
        <dbReference type="ARBA" id="ARBA00022691"/>
    </source>
</evidence>
<comment type="catalytic activity">
    <reaction evidence="6">
        <text>a 2'-deoxyadenosine in DNA + S-adenosyl-L-methionine = an N(6)-methyl-2'-deoxyadenosine in DNA + S-adenosyl-L-homocysteine + H(+)</text>
        <dbReference type="Rhea" id="RHEA:15197"/>
        <dbReference type="Rhea" id="RHEA-COMP:12418"/>
        <dbReference type="Rhea" id="RHEA-COMP:12419"/>
        <dbReference type="ChEBI" id="CHEBI:15378"/>
        <dbReference type="ChEBI" id="CHEBI:57856"/>
        <dbReference type="ChEBI" id="CHEBI:59789"/>
        <dbReference type="ChEBI" id="CHEBI:90615"/>
        <dbReference type="ChEBI" id="CHEBI:90616"/>
        <dbReference type="EC" id="2.1.1.72"/>
    </reaction>
</comment>
<dbReference type="InterPro" id="IPR002295">
    <property type="entry name" value="N4/N6-MTase_EcoPI_Mod-like"/>
</dbReference>
<evidence type="ECO:0000256" key="2">
    <source>
        <dbReference type="ARBA" id="ARBA00011900"/>
    </source>
</evidence>
<evidence type="ECO:0000256" key="1">
    <source>
        <dbReference type="ARBA" id="ARBA00006594"/>
    </source>
</evidence>
<dbReference type="EC" id="2.1.1.72" evidence="2"/>
<name>A0A7D5G3T5_ENTCL</name>
<sequence length="1046" mass="119418">MSKFNELVTKLREVFQIDRPELDFGVYRILNARADEINEYLEKRLKGKVEQALASGNAANINQLKEELKKAEQGGQALGVPADSVPKVQEIKAKITQASGGNAEHENAVFSHLLTFFSRYYDNGDFISQRRYKGDTYAIPYAGEEVMLHWANKDQYYIKSGENFSNYSFKLEDGRVVHFRLVAADTAKDNRKDNDKERRFVLAEQKIITRIDDEGDEYDDEILPIEEITNKDTNGNETKELIIRFEYKAMPKGSKQDSLVSSAVKAVLAASSVASRWLNLSKREPTEKNPKRTLLEKHLTNYTTKNTADYFIHKNLGKFLRGELDFYIKNEVMHLDDVQNAETFSDIEKNLRMIQCLRSIALDLIKFLAQLEDFQKKLWTKKKFIAQKDYLISVDYLESDQLETVCQNERQIAQWKRLGVISGGNIKADVLAKSKGLTIDTSLFDDDFKNLLLNQIDNLSQKINGTLISGDNFQALRFLEGKYKNSIDAIYIDPPYNTDASAILYKNDFKDSSWLSFMESRLEVANRLMKPNTLISVAIDDEEVSPLRLLMSSLFPKEAGVGVVKVNPQSRKTKGKFSPVHEYALFYGNSSDSQPASIGYDDAKLDRYPLEDDLGRYAWMNFIRAGSNDKRSDRPKLYYPIVVTEKDQIRVPKMSWNDLSQCYDVLEDIAAGEVLVYPDKFEDGVKIEKNWQRGNVRVATEYDEYRVRRNIDGEISIDFKTRMDANALPTTWWDKKEYASANFGAAHLKDLFGEKNFDFPKAKGLVKNAILACTGKDQNEKVVLDFFAGSGTTAQAVSEIRREINPEAKFIIVDQGEYFDTLIKPRVQKVNFCSSWKNGKPVNASEGLSSIFEVIKLESYEDALNNLELKKPKVDLFDNNPELKDDYLLNYMLDVESRGSLLSTDDFKKPFDYTMKIAVDSAGAFEEQKVDLVETFNYLIGLTVKHIDAQPDRGFVTVTGTLPSGETCLVLWRDCEKIDYEGLSKLCDKLEINPADNEFDVVYINGDHNIPTVLTRTAEEGGETRVLKLRQIEPEFLERMFAEEDI</sequence>
<keyword evidence="3 8" id="KW-0489">Methyltransferase</keyword>
<dbReference type="Gene3D" id="3.40.50.150">
    <property type="entry name" value="Vaccinia Virus protein VP39"/>
    <property type="match status" value="1"/>
</dbReference>
<protein>
    <recommendedName>
        <fullName evidence="2">site-specific DNA-methyltransferase (adenine-specific)</fullName>
        <ecNumber evidence="2">2.1.1.72</ecNumber>
    </recommendedName>
</protein>
<dbReference type="InterPro" id="IPR029063">
    <property type="entry name" value="SAM-dependent_MTases_sf"/>
</dbReference>
<evidence type="ECO:0000259" key="7">
    <source>
        <dbReference type="Pfam" id="PF01555"/>
    </source>
</evidence>
<organism evidence="8">
    <name type="scientific">Enterobacter cloacae</name>
    <dbReference type="NCBI Taxonomy" id="550"/>
    <lineage>
        <taxon>Bacteria</taxon>
        <taxon>Pseudomonadati</taxon>
        <taxon>Pseudomonadota</taxon>
        <taxon>Gammaproteobacteria</taxon>
        <taxon>Enterobacterales</taxon>
        <taxon>Enterobacteriaceae</taxon>
        <taxon>Enterobacter</taxon>
        <taxon>Enterobacter cloacae complex</taxon>
    </lineage>
</organism>
<evidence type="ECO:0000313" key="8">
    <source>
        <dbReference type="EMBL" id="QLG01128.1"/>
    </source>
</evidence>
<dbReference type="InterPro" id="IPR002052">
    <property type="entry name" value="DNA_methylase_N6_adenine_CS"/>
</dbReference>
<dbReference type="Pfam" id="PF01555">
    <property type="entry name" value="N6_N4_Mtase"/>
    <property type="match status" value="1"/>
</dbReference>
<dbReference type="GO" id="GO:0008170">
    <property type="term" value="F:N-methyltransferase activity"/>
    <property type="evidence" value="ECO:0007669"/>
    <property type="project" value="InterPro"/>
</dbReference>
<evidence type="ECO:0000256" key="6">
    <source>
        <dbReference type="ARBA" id="ARBA00047942"/>
    </source>
</evidence>
<keyword evidence="5" id="KW-0949">S-adenosyl-L-methionine</keyword>
<comment type="similarity">
    <text evidence="1">Belongs to the N(4)/N(6)-methyltransferase family.</text>
</comment>
<accession>A0A7D5G3T5</accession>